<keyword evidence="2" id="KW-0813">Transport</keyword>
<dbReference type="EMBL" id="JADKGK010000015">
    <property type="protein sequence ID" value="MBL0003791.1"/>
    <property type="molecule type" value="Genomic_DNA"/>
</dbReference>
<dbReference type="SMART" id="SM00382">
    <property type="entry name" value="AAA"/>
    <property type="match status" value="1"/>
</dbReference>
<keyword evidence="4 7" id="KW-0067">ATP-binding</keyword>
<evidence type="ECO:0000256" key="5">
    <source>
        <dbReference type="ARBA" id="ARBA00023251"/>
    </source>
</evidence>
<dbReference type="Pfam" id="PF00005">
    <property type="entry name" value="ABC_tran"/>
    <property type="match status" value="1"/>
</dbReference>
<reference evidence="7" key="1">
    <citation type="submission" date="2020-10" db="EMBL/GenBank/DDBJ databases">
        <title>Connecting structure to function with the recovery of over 1000 high-quality activated sludge metagenome-assembled genomes encoding full-length rRNA genes using long-read sequencing.</title>
        <authorList>
            <person name="Singleton C.M."/>
            <person name="Petriglieri F."/>
            <person name="Kristensen J.M."/>
            <person name="Kirkegaard R.H."/>
            <person name="Michaelsen T.Y."/>
            <person name="Andersen M.H."/>
            <person name="Karst S.M."/>
            <person name="Dueholm M.S."/>
            <person name="Nielsen P.H."/>
            <person name="Albertsen M."/>
        </authorList>
    </citation>
    <scope>NUCLEOTIDE SEQUENCE</scope>
    <source>
        <strain evidence="7">Ribe_18-Q3-R11-54_MAXAC.001</strain>
    </source>
</reference>
<evidence type="ECO:0000256" key="4">
    <source>
        <dbReference type="ARBA" id="ARBA00022840"/>
    </source>
</evidence>
<dbReference type="GO" id="GO:0016887">
    <property type="term" value="F:ATP hydrolysis activity"/>
    <property type="evidence" value="ECO:0007669"/>
    <property type="project" value="InterPro"/>
</dbReference>
<evidence type="ECO:0000256" key="1">
    <source>
        <dbReference type="ARBA" id="ARBA00004202"/>
    </source>
</evidence>
<proteinExistence type="predicted"/>
<comment type="subcellular location">
    <subcellularLocation>
        <location evidence="1">Cell membrane</location>
        <topology evidence="1">Peripheral membrane protein</topology>
    </subcellularLocation>
</comment>
<dbReference type="CDD" id="cd03230">
    <property type="entry name" value="ABC_DR_subfamily_A"/>
    <property type="match status" value="1"/>
</dbReference>
<evidence type="ECO:0000259" key="6">
    <source>
        <dbReference type="PROSITE" id="PS50893"/>
    </source>
</evidence>
<dbReference type="InterPro" id="IPR027417">
    <property type="entry name" value="P-loop_NTPase"/>
</dbReference>
<sequence>MTSTPGSGSTTTTAVIRASGLTKRYGDLVAVDALDLVIAPGDIVAILGPNGAGKSTTIEMLLGLRTPTAGEVRVFGDAPNAKATRARVGAMLQESSAPESLTVAEAVDLVRHYYPFALSLDDILDRADLSEKRGNRIAQLSGGQQQRLNFALAIAGDPDLLFLDEPTAALDVEARHLFWEQVRGLAAHGKTILFSTHNLAEADALADRVILINRGRVIADGTPEQIKATVATRTVRLVTDVGVAALAAFPGVRGVEVAPGESVGATHPTLVVQTATPEDLLARLFAGGHLVSQLTVTDTDLETAFIHLVGATTQTAPTATPDTTPEHVMESAS</sequence>
<organism evidence="7 8">
    <name type="scientific">Candidatus Phosphoribacter hodrii</name>
    <dbReference type="NCBI Taxonomy" id="2953743"/>
    <lineage>
        <taxon>Bacteria</taxon>
        <taxon>Bacillati</taxon>
        <taxon>Actinomycetota</taxon>
        <taxon>Actinomycetes</taxon>
        <taxon>Micrococcales</taxon>
        <taxon>Dermatophilaceae</taxon>
        <taxon>Candidatus Phosphoribacter</taxon>
    </lineage>
</organism>
<dbReference type="InterPro" id="IPR003439">
    <property type="entry name" value="ABC_transporter-like_ATP-bd"/>
</dbReference>
<dbReference type="InterPro" id="IPR017871">
    <property type="entry name" value="ABC_transporter-like_CS"/>
</dbReference>
<feature type="domain" description="ABC transporter" evidence="6">
    <location>
        <begin position="16"/>
        <end position="239"/>
    </location>
</feature>
<accession>A0A9D7T934</accession>
<evidence type="ECO:0000256" key="2">
    <source>
        <dbReference type="ARBA" id="ARBA00022448"/>
    </source>
</evidence>
<dbReference type="GO" id="GO:0005524">
    <property type="term" value="F:ATP binding"/>
    <property type="evidence" value="ECO:0007669"/>
    <property type="project" value="UniProtKB-KW"/>
</dbReference>
<comment type="caution">
    <text evidence="7">The sequence shown here is derived from an EMBL/GenBank/DDBJ whole genome shotgun (WGS) entry which is preliminary data.</text>
</comment>
<evidence type="ECO:0000313" key="8">
    <source>
        <dbReference type="Proteomes" id="UP000886632"/>
    </source>
</evidence>
<dbReference type="PANTHER" id="PTHR42711:SF17">
    <property type="entry name" value="ABC TRANSPORTER ATP-BINDING PROTEIN"/>
    <property type="match status" value="1"/>
</dbReference>
<dbReference type="InterPro" id="IPR050763">
    <property type="entry name" value="ABC_transporter_ATP-binding"/>
</dbReference>
<protein>
    <submittedName>
        <fullName evidence="7">ABC transporter ATP-binding protein</fullName>
    </submittedName>
</protein>
<evidence type="ECO:0000313" key="7">
    <source>
        <dbReference type="EMBL" id="MBL0003791.1"/>
    </source>
</evidence>
<gene>
    <name evidence="7" type="ORF">IPP00_07280</name>
</gene>
<dbReference type="AlphaFoldDB" id="A0A9D7T934"/>
<dbReference type="Gene3D" id="3.40.50.300">
    <property type="entry name" value="P-loop containing nucleotide triphosphate hydrolases"/>
    <property type="match status" value="1"/>
</dbReference>
<keyword evidence="5" id="KW-0046">Antibiotic resistance</keyword>
<dbReference type="InterPro" id="IPR003593">
    <property type="entry name" value="AAA+_ATPase"/>
</dbReference>
<dbReference type="GO" id="GO:0005886">
    <property type="term" value="C:plasma membrane"/>
    <property type="evidence" value="ECO:0007669"/>
    <property type="project" value="UniProtKB-SubCell"/>
</dbReference>
<dbReference type="Proteomes" id="UP000886632">
    <property type="component" value="Unassembled WGS sequence"/>
</dbReference>
<name>A0A9D7T934_9MICO</name>
<dbReference type="PANTHER" id="PTHR42711">
    <property type="entry name" value="ABC TRANSPORTER ATP-BINDING PROTEIN"/>
    <property type="match status" value="1"/>
</dbReference>
<dbReference type="GO" id="GO:0046677">
    <property type="term" value="P:response to antibiotic"/>
    <property type="evidence" value="ECO:0007669"/>
    <property type="project" value="UniProtKB-KW"/>
</dbReference>
<dbReference type="SUPFAM" id="SSF52540">
    <property type="entry name" value="P-loop containing nucleoside triphosphate hydrolases"/>
    <property type="match status" value="1"/>
</dbReference>
<evidence type="ECO:0000256" key="3">
    <source>
        <dbReference type="ARBA" id="ARBA00022741"/>
    </source>
</evidence>
<dbReference type="PROSITE" id="PS50893">
    <property type="entry name" value="ABC_TRANSPORTER_2"/>
    <property type="match status" value="1"/>
</dbReference>
<dbReference type="PROSITE" id="PS00211">
    <property type="entry name" value="ABC_TRANSPORTER_1"/>
    <property type="match status" value="1"/>
</dbReference>
<keyword evidence="3" id="KW-0547">Nucleotide-binding</keyword>